<evidence type="ECO:0000256" key="1">
    <source>
        <dbReference type="SAM" id="MobiDB-lite"/>
    </source>
</evidence>
<feature type="compositionally biased region" description="Low complexity" evidence="1">
    <location>
        <begin position="768"/>
        <end position="777"/>
    </location>
</feature>
<dbReference type="GeneID" id="20328162"/>
<evidence type="ECO:0000313" key="2">
    <source>
        <dbReference type="EMBL" id="KER26465.1"/>
    </source>
</evidence>
<organism evidence="2 3">
    <name type="scientific">Opisthorchis viverrini</name>
    <name type="common">Southeast Asian liver fluke</name>
    <dbReference type="NCBI Taxonomy" id="6198"/>
    <lineage>
        <taxon>Eukaryota</taxon>
        <taxon>Metazoa</taxon>
        <taxon>Spiralia</taxon>
        <taxon>Lophotrochozoa</taxon>
        <taxon>Platyhelminthes</taxon>
        <taxon>Trematoda</taxon>
        <taxon>Digenea</taxon>
        <taxon>Opisthorchiida</taxon>
        <taxon>Opisthorchiata</taxon>
        <taxon>Opisthorchiidae</taxon>
        <taxon>Opisthorchis</taxon>
    </lineage>
</organism>
<feature type="region of interest" description="Disordered" evidence="1">
    <location>
        <begin position="271"/>
        <end position="295"/>
    </location>
</feature>
<proteinExistence type="predicted"/>
<reference evidence="2 3" key="1">
    <citation type="submission" date="2013-11" db="EMBL/GenBank/DDBJ databases">
        <title>Opisthorchis viverrini - life in the bile duct.</title>
        <authorList>
            <person name="Young N.D."/>
            <person name="Nagarajan N."/>
            <person name="Lin S.J."/>
            <person name="Korhonen P.K."/>
            <person name="Jex A.R."/>
            <person name="Hall R.S."/>
            <person name="Safavi-Hemami H."/>
            <person name="Kaewkong W."/>
            <person name="Bertrand D."/>
            <person name="Gao S."/>
            <person name="Seet Q."/>
            <person name="Wongkham S."/>
            <person name="Teh B.T."/>
            <person name="Wongkham C."/>
            <person name="Intapan P.M."/>
            <person name="Maleewong W."/>
            <person name="Yang X."/>
            <person name="Hu M."/>
            <person name="Wang Z."/>
            <person name="Hofmann A."/>
            <person name="Sternberg P.W."/>
            <person name="Tan P."/>
            <person name="Wang J."/>
            <person name="Gasser R.B."/>
        </authorList>
    </citation>
    <scope>NUCLEOTIDE SEQUENCE [LARGE SCALE GENOMIC DNA]</scope>
</reference>
<keyword evidence="3" id="KW-1185">Reference proteome</keyword>
<evidence type="ECO:0008006" key="4">
    <source>
        <dbReference type="Google" id="ProtNLM"/>
    </source>
</evidence>
<sequence length="975" mass="106863">CDEAFSRLKQALTSPPILAYPNFSPYAGGINWEEEQFRDTDIGEIYRLQLQGNSKPSGRLMASRSSAARSLWSRWGQLRIISRVLHLVDSHKENTYHPRGSLRKERWDEHIPLCLLAYRVATHESIGYAPAFSQLGHDLRLPSDADAPVVPADLVVPNEYARSLQERLSAALQIARENIGYAQQHQLTVYDGKSRGPLYERCSTVMQGQYTGFRVRITSSQLGDVVGTVCSVSENKIELSNAYLNGQSTLLPSVTVESKFIERLRILATGSGDSSDDVTPKKEHDKTGSSGRAQRREMLRNIPNTCNAYVCPDSPPVIHRSAGVPVNHTGAKNGGSISKERTFSPRGLDAALASVTLNDPNITPGQKIRKHAHNETPLKRRSYSMSEAQISSGGESDSLYRGANVTARGVCGPFPNGSRHHAPAHRTTYNRPVPTANHRPGGTNRQSGTRADWDQIRVEEFMDEDFDFEKNLAMFDKNAFYEMVDMQRGVAPRPATVQPIQSTEHFAEGPDGVGVPLLQGTVRHAPKKSKEYYDDCTMTTNTATLSSSKQRHEHSVPYYHPSSQAPPDSTSTHACICSTAICSAVPAGISRHWHTPTGLRVPVLPAPDHYRMLHYLATGKDPSGALSEHPSLELVHGLSWGRLLETAGRGLVDHVMRQLRSSGIMSQRSVQRPPARILVLPDGPHLGGALAITLARLLAIRGACVLLIAPRVAATDHPTQTDGLDAVYRAELELAIQTAPRPNPYGLEEDDQFNSEEGTDDEDEGVDDGAVAGADADSSARHLLPSDGDSELASCLALDQLSSHPNDALDYSPLNRMWISRMPGLKLLRRSTSVTKLPSNVVIDLVVLGHSAMSPHDPTCPVDSQLLQWLQRHHAITRVAYLMPRCVSVTEQYSLRNAPIHWVVELGLPRLLPSPQSDSLFSNSSNAHLLVDVGLSRNLIRRLTSDLKCLPPYGLFDVESVIPLKLDPVASGSTP</sequence>
<dbReference type="GO" id="GO:0031087">
    <property type="term" value="P:deadenylation-independent decapping of nuclear-transcribed mRNA"/>
    <property type="evidence" value="ECO:0007669"/>
    <property type="project" value="TreeGrafter"/>
</dbReference>
<dbReference type="Gene3D" id="2.30.30.100">
    <property type="match status" value="1"/>
</dbReference>
<protein>
    <recommendedName>
        <fullName evidence="4">DFDF domain-containing protein</fullName>
    </recommendedName>
</protein>
<dbReference type="Proteomes" id="UP000054324">
    <property type="component" value="Unassembled WGS sequence"/>
</dbReference>
<dbReference type="GO" id="GO:0000932">
    <property type="term" value="C:P-body"/>
    <property type="evidence" value="ECO:0007669"/>
    <property type="project" value="TreeGrafter"/>
</dbReference>
<dbReference type="EMBL" id="KL596747">
    <property type="protein sequence ID" value="KER26465.1"/>
    <property type="molecule type" value="Genomic_DNA"/>
</dbReference>
<dbReference type="GO" id="GO:0003729">
    <property type="term" value="F:mRNA binding"/>
    <property type="evidence" value="ECO:0007669"/>
    <property type="project" value="TreeGrafter"/>
</dbReference>
<name>A0A074ZSV3_OPIVI</name>
<gene>
    <name evidence="2" type="ORF">T265_13995</name>
</gene>
<dbReference type="STRING" id="6198.A0A074ZSV3"/>
<dbReference type="PANTHER" id="PTHR13612">
    <property type="entry name" value="ENHANCER OF MRNA-DECAPPING PROTEIN 3"/>
    <property type="match status" value="1"/>
</dbReference>
<dbReference type="RefSeq" id="XP_009169816.1">
    <property type="nucleotide sequence ID" value="XM_009171552.1"/>
</dbReference>
<dbReference type="Gene3D" id="3.40.50.10260">
    <property type="entry name" value="YjeF N-terminal domain"/>
    <property type="match status" value="1"/>
</dbReference>
<dbReference type="InterPro" id="IPR036652">
    <property type="entry name" value="YjeF_N_dom_sf"/>
</dbReference>
<feature type="compositionally biased region" description="Basic and acidic residues" evidence="1">
    <location>
        <begin position="278"/>
        <end position="287"/>
    </location>
</feature>
<dbReference type="OrthoDB" id="10030313at2759"/>
<dbReference type="GO" id="GO:0033962">
    <property type="term" value="P:P-body assembly"/>
    <property type="evidence" value="ECO:0007669"/>
    <property type="project" value="TreeGrafter"/>
</dbReference>
<dbReference type="CTD" id="20328162"/>
<evidence type="ECO:0000313" key="3">
    <source>
        <dbReference type="Proteomes" id="UP000054324"/>
    </source>
</evidence>
<feature type="region of interest" description="Disordered" evidence="1">
    <location>
        <begin position="739"/>
        <end position="784"/>
    </location>
</feature>
<dbReference type="SUPFAM" id="SSF64153">
    <property type="entry name" value="YjeF N-terminal domain-like"/>
    <property type="match status" value="1"/>
</dbReference>
<dbReference type="KEGG" id="ovi:T265_13995"/>
<dbReference type="AlphaFoldDB" id="A0A074ZSV3"/>
<feature type="non-terminal residue" evidence="2">
    <location>
        <position position="1"/>
    </location>
</feature>
<feature type="compositionally biased region" description="Acidic residues" evidence="1">
    <location>
        <begin position="747"/>
        <end position="767"/>
    </location>
</feature>
<accession>A0A074ZSV3</accession>
<dbReference type="PANTHER" id="PTHR13612:SF0">
    <property type="entry name" value="ENHANCER OF MRNA-DECAPPING PROTEIN 3"/>
    <property type="match status" value="1"/>
</dbReference>
<feature type="region of interest" description="Disordered" evidence="1">
    <location>
        <begin position="414"/>
        <end position="449"/>
    </location>
</feature>